<comment type="caution">
    <text evidence="1">The sequence shown here is derived from an EMBL/GenBank/DDBJ whole genome shotgun (WGS) entry which is preliminary data.</text>
</comment>
<organism evidence="1 2">
    <name type="scientific">Acropora cervicornis</name>
    <name type="common">Staghorn coral</name>
    <dbReference type="NCBI Taxonomy" id="6130"/>
    <lineage>
        <taxon>Eukaryota</taxon>
        <taxon>Metazoa</taxon>
        <taxon>Cnidaria</taxon>
        <taxon>Anthozoa</taxon>
        <taxon>Hexacorallia</taxon>
        <taxon>Scleractinia</taxon>
        <taxon>Astrocoeniina</taxon>
        <taxon>Acroporidae</taxon>
        <taxon>Acropora</taxon>
    </lineage>
</organism>
<dbReference type="EMBL" id="JARQWQ010000064">
    <property type="protein sequence ID" value="KAK2555147.1"/>
    <property type="molecule type" value="Genomic_DNA"/>
</dbReference>
<proteinExistence type="predicted"/>
<sequence length="207" mass="23067">MSELLLKNTKQLYLVSNNTNTDSKDKWFNTYDLPILQLSSVNQVLIAEDGTGNMDQNHTNCLHRNLASFNPVSGDGVCTFRSVIVQLPKNKVWKDQNAILMEHLAGLGLGKGLDEDVFQFRQCFMDTVQINEHYLMFSEETVIGETIYIAYTTCGPGHYHGTMLTPVSNTAQIAQNFGAMVLSLAYVAMGLHADYIRNTFDGCPVTC</sequence>
<evidence type="ECO:0008006" key="3">
    <source>
        <dbReference type="Google" id="ProtNLM"/>
    </source>
</evidence>
<reference evidence="1" key="2">
    <citation type="journal article" date="2023" name="Science">
        <title>Genomic signatures of disease resistance in endangered staghorn corals.</title>
        <authorList>
            <person name="Vollmer S.V."/>
            <person name="Selwyn J.D."/>
            <person name="Despard B.A."/>
            <person name="Roesel C.L."/>
        </authorList>
    </citation>
    <scope>NUCLEOTIDE SEQUENCE</scope>
    <source>
        <strain evidence="1">K2</strain>
    </source>
</reference>
<dbReference type="Proteomes" id="UP001249851">
    <property type="component" value="Unassembled WGS sequence"/>
</dbReference>
<evidence type="ECO:0000313" key="2">
    <source>
        <dbReference type="Proteomes" id="UP001249851"/>
    </source>
</evidence>
<protein>
    <recommendedName>
        <fullName evidence="3">OTU domain-containing protein</fullName>
    </recommendedName>
</protein>
<keyword evidence="2" id="KW-1185">Reference proteome</keyword>
<evidence type="ECO:0000313" key="1">
    <source>
        <dbReference type="EMBL" id="KAK2555147.1"/>
    </source>
</evidence>
<gene>
    <name evidence="1" type="ORF">P5673_023117</name>
</gene>
<name>A0AAD9Q5G5_ACRCE</name>
<accession>A0AAD9Q5G5</accession>
<reference evidence="1" key="1">
    <citation type="journal article" date="2023" name="G3 (Bethesda)">
        <title>Whole genome assembly and annotation of the endangered Caribbean coral Acropora cervicornis.</title>
        <authorList>
            <person name="Selwyn J.D."/>
            <person name="Vollmer S.V."/>
        </authorList>
    </citation>
    <scope>NUCLEOTIDE SEQUENCE</scope>
    <source>
        <strain evidence="1">K2</strain>
    </source>
</reference>
<dbReference type="AlphaFoldDB" id="A0AAD9Q5G5"/>